<reference evidence="4" key="2">
    <citation type="submission" date="2015-01" db="EMBL/GenBank/DDBJ databases">
        <title>Evolutionary Origins and Diversification of the Mycorrhizal Mutualists.</title>
        <authorList>
            <consortium name="DOE Joint Genome Institute"/>
            <consortium name="Mycorrhizal Genomics Consortium"/>
            <person name="Kohler A."/>
            <person name="Kuo A."/>
            <person name="Nagy L.G."/>
            <person name="Floudas D."/>
            <person name="Copeland A."/>
            <person name="Barry K.W."/>
            <person name="Cichocki N."/>
            <person name="Veneault-Fourrey C."/>
            <person name="LaButti K."/>
            <person name="Lindquist E.A."/>
            <person name="Lipzen A."/>
            <person name="Lundell T."/>
            <person name="Morin E."/>
            <person name="Murat C."/>
            <person name="Riley R."/>
            <person name="Ohm R."/>
            <person name="Sun H."/>
            <person name="Tunlid A."/>
            <person name="Henrissat B."/>
            <person name="Grigoriev I.V."/>
            <person name="Hibbett D.S."/>
            <person name="Martin F."/>
        </authorList>
    </citation>
    <scope>NUCLEOTIDE SEQUENCE [LARGE SCALE GENOMIC DNA]</scope>
    <source>
        <strain evidence="4">441</strain>
    </source>
</reference>
<organism evidence="3 4">
    <name type="scientific">Pisolithus microcarpus 441</name>
    <dbReference type="NCBI Taxonomy" id="765257"/>
    <lineage>
        <taxon>Eukaryota</taxon>
        <taxon>Fungi</taxon>
        <taxon>Dikarya</taxon>
        <taxon>Basidiomycota</taxon>
        <taxon>Agaricomycotina</taxon>
        <taxon>Agaricomycetes</taxon>
        <taxon>Agaricomycetidae</taxon>
        <taxon>Boletales</taxon>
        <taxon>Sclerodermatineae</taxon>
        <taxon>Pisolithaceae</taxon>
        <taxon>Pisolithus</taxon>
    </lineage>
</organism>
<dbReference type="HOGENOM" id="CLU_099534_1_0_1"/>
<feature type="non-terminal residue" evidence="3">
    <location>
        <position position="1"/>
    </location>
</feature>
<reference evidence="3 4" key="1">
    <citation type="submission" date="2014-04" db="EMBL/GenBank/DDBJ databases">
        <authorList>
            <consortium name="DOE Joint Genome Institute"/>
            <person name="Kuo A."/>
            <person name="Kohler A."/>
            <person name="Costa M.D."/>
            <person name="Nagy L.G."/>
            <person name="Floudas D."/>
            <person name="Copeland A."/>
            <person name="Barry K.W."/>
            <person name="Cichocki N."/>
            <person name="Veneault-Fourrey C."/>
            <person name="LaButti K."/>
            <person name="Lindquist E.A."/>
            <person name="Lipzen A."/>
            <person name="Lundell T."/>
            <person name="Morin E."/>
            <person name="Murat C."/>
            <person name="Sun H."/>
            <person name="Tunlid A."/>
            <person name="Henrissat B."/>
            <person name="Grigoriev I.V."/>
            <person name="Hibbett D.S."/>
            <person name="Martin F."/>
            <person name="Nordberg H.P."/>
            <person name="Cantor M.N."/>
            <person name="Hua S.X."/>
        </authorList>
    </citation>
    <scope>NUCLEOTIDE SEQUENCE [LARGE SCALE GENOMIC DNA]</scope>
    <source>
        <strain evidence="3 4">441</strain>
    </source>
</reference>
<sequence>TTAFSACLFTLFVLLLALSTKESRRRVVFRLNVLAICTALTTSILAGLCSRKAIIDPYNPVSASVLIAASAFVYFPPLLYDSILLTRLFALYPPASTPPTALIRIFAFPFCVKCARAVFIVR</sequence>
<gene>
    <name evidence="3" type="ORF">PISMIDRAFT_679740</name>
</gene>
<evidence type="ECO:0000313" key="4">
    <source>
        <dbReference type="Proteomes" id="UP000054018"/>
    </source>
</evidence>
<keyword evidence="1" id="KW-1133">Transmembrane helix</keyword>
<keyword evidence="4" id="KW-1185">Reference proteome</keyword>
<feature type="transmembrane region" description="Helical" evidence="1">
    <location>
        <begin position="29"/>
        <end position="49"/>
    </location>
</feature>
<evidence type="ECO:0000256" key="2">
    <source>
        <dbReference type="SAM" id="SignalP"/>
    </source>
</evidence>
<dbReference type="OrthoDB" id="2548432at2759"/>
<name>A0A0C9ZT22_9AGAM</name>
<evidence type="ECO:0000313" key="3">
    <source>
        <dbReference type="EMBL" id="KIK22883.1"/>
    </source>
</evidence>
<dbReference type="EMBL" id="KN833733">
    <property type="protein sequence ID" value="KIK22883.1"/>
    <property type="molecule type" value="Genomic_DNA"/>
</dbReference>
<feature type="chain" id="PRO_5002206930" evidence="2">
    <location>
        <begin position="18"/>
        <end position="122"/>
    </location>
</feature>
<feature type="transmembrane region" description="Helical" evidence="1">
    <location>
        <begin position="100"/>
        <end position="121"/>
    </location>
</feature>
<proteinExistence type="predicted"/>
<keyword evidence="2" id="KW-0732">Signal</keyword>
<evidence type="ECO:0000256" key="1">
    <source>
        <dbReference type="SAM" id="Phobius"/>
    </source>
</evidence>
<protein>
    <submittedName>
        <fullName evidence="3">Uncharacterized protein</fullName>
    </submittedName>
</protein>
<accession>A0A0C9ZT22</accession>
<feature type="transmembrane region" description="Helical" evidence="1">
    <location>
        <begin position="61"/>
        <end position="80"/>
    </location>
</feature>
<dbReference type="AlphaFoldDB" id="A0A0C9ZT22"/>
<keyword evidence="1" id="KW-0472">Membrane</keyword>
<feature type="signal peptide" evidence="2">
    <location>
        <begin position="1"/>
        <end position="17"/>
    </location>
</feature>
<keyword evidence="1" id="KW-0812">Transmembrane</keyword>
<dbReference type="Proteomes" id="UP000054018">
    <property type="component" value="Unassembled WGS sequence"/>
</dbReference>